<evidence type="ECO:0000313" key="1">
    <source>
        <dbReference type="EMBL" id="KAJ5093620.1"/>
    </source>
</evidence>
<name>A0A9W9F4Q3_9EURO</name>
<dbReference type="Proteomes" id="UP001149165">
    <property type="component" value="Unassembled WGS sequence"/>
</dbReference>
<dbReference type="EMBL" id="JAPQKH010000006">
    <property type="protein sequence ID" value="KAJ5093620.1"/>
    <property type="molecule type" value="Genomic_DNA"/>
</dbReference>
<protein>
    <submittedName>
        <fullName evidence="1">Uncharacterized protein</fullName>
    </submittedName>
</protein>
<reference evidence="1" key="2">
    <citation type="journal article" date="2023" name="IMA Fungus">
        <title>Comparative genomic study of the Penicillium genus elucidates a diverse pangenome and 15 lateral gene transfer events.</title>
        <authorList>
            <person name="Petersen C."/>
            <person name="Sorensen T."/>
            <person name="Nielsen M.R."/>
            <person name="Sondergaard T.E."/>
            <person name="Sorensen J.L."/>
            <person name="Fitzpatrick D.A."/>
            <person name="Frisvad J.C."/>
            <person name="Nielsen K.L."/>
        </authorList>
    </citation>
    <scope>NUCLEOTIDE SEQUENCE</scope>
    <source>
        <strain evidence="1">IBT 30069</strain>
    </source>
</reference>
<comment type="caution">
    <text evidence="1">The sequence shown here is derived from an EMBL/GenBank/DDBJ whole genome shotgun (WGS) entry which is preliminary data.</text>
</comment>
<evidence type="ECO:0000313" key="2">
    <source>
        <dbReference type="Proteomes" id="UP001149165"/>
    </source>
</evidence>
<keyword evidence="2" id="KW-1185">Reference proteome</keyword>
<proteinExistence type="predicted"/>
<sequence>MAPTNLPLRLVKKLTFRSARSNVQQFFDETTRSWNEESFSKFLGIKHPEIAISKDLVHLLWKIFQYYAHHPFAPKSSEETIDANGFRRAILLLHLRRTERLGTLEYDYHWKMQNESIMNGNVERVFRIIGQPYIKTNLNDVMDVLASVQPTLSFCELPSPGQVEATARRLICKESTQPPFQIARKDITSLMSLLLRMKVSKTKPKTLSPQGYFEPADSTHDEMAQILVNKMIGREVDFLQSDQINQSLTSLV</sequence>
<dbReference type="AlphaFoldDB" id="A0A9W9F4Q3"/>
<gene>
    <name evidence="1" type="ORF">N7456_009481</name>
</gene>
<accession>A0A9W9F4Q3</accession>
<organism evidence="1 2">
    <name type="scientific">Penicillium angulare</name>
    <dbReference type="NCBI Taxonomy" id="116970"/>
    <lineage>
        <taxon>Eukaryota</taxon>
        <taxon>Fungi</taxon>
        <taxon>Dikarya</taxon>
        <taxon>Ascomycota</taxon>
        <taxon>Pezizomycotina</taxon>
        <taxon>Eurotiomycetes</taxon>
        <taxon>Eurotiomycetidae</taxon>
        <taxon>Eurotiales</taxon>
        <taxon>Aspergillaceae</taxon>
        <taxon>Penicillium</taxon>
    </lineage>
</organism>
<dbReference type="OrthoDB" id="4361610at2759"/>
<reference evidence="1" key="1">
    <citation type="submission" date="2022-11" db="EMBL/GenBank/DDBJ databases">
        <authorList>
            <person name="Petersen C."/>
        </authorList>
    </citation>
    <scope>NUCLEOTIDE SEQUENCE</scope>
    <source>
        <strain evidence="1">IBT 30069</strain>
    </source>
</reference>